<dbReference type="Pfam" id="PF09154">
    <property type="entry name" value="Alpha-amy_C_pro"/>
    <property type="match status" value="1"/>
</dbReference>
<gene>
    <name evidence="8" type="ORF">C7959_10583</name>
</gene>
<dbReference type="GO" id="GO:0043169">
    <property type="term" value="F:cation binding"/>
    <property type="evidence" value="ECO:0007669"/>
    <property type="project" value="InterPro"/>
</dbReference>
<dbReference type="RefSeq" id="WP_134115453.1">
    <property type="nucleotide sequence ID" value="NZ_SOEG01000005.1"/>
</dbReference>
<evidence type="ECO:0000313" key="9">
    <source>
        <dbReference type="Proteomes" id="UP000295832"/>
    </source>
</evidence>
<evidence type="ECO:0000256" key="6">
    <source>
        <dbReference type="RuleBase" id="RU361134"/>
    </source>
</evidence>
<dbReference type="InterPro" id="IPR006046">
    <property type="entry name" value="Alpha_amylase"/>
</dbReference>
<evidence type="ECO:0000256" key="3">
    <source>
        <dbReference type="ARBA" id="ARBA00023277"/>
    </source>
</evidence>
<keyword evidence="4 6" id="KW-0326">Glycosidase</keyword>
<dbReference type="EC" id="3.2.1.1" evidence="6"/>
<dbReference type="SUPFAM" id="SSF51445">
    <property type="entry name" value="(Trans)glycosidases"/>
    <property type="match status" value="1"/>
</dbReference>
<proteinExistence type="inferred from homology"/>
<organism evidence="8 9">
    <name type="scientific">Orenia marismortui</name>
    <dbReference type="NCBI Taxonomy" id="46469"/>
    <lineage>
        <taxon>Bacteria</taxon>
        <taxon>Bacillati</taxon>
        <taxon>Bacillota</taxon>
        <taxon>Clostridia</taxon>
        <taxon>Halanaerobiales</taxon>
        <taxon>Halobacteroidaceae</taxon>
        <taxon>Orenia</taxon>
    </lineage>
</organism>
<dbReference type="Gene3D" id="2.40.30.140">
    <property type="match status" value="1"/>
</dbReference>
<dbReference type="AlphaFoldDB" id="A0A4R8HA77"/>
<name>A0A4R8HA77_9FIRM</name>
<dbReference type="SMART" id="SM00642">
    <property type="entry name" value="Aamy"/>
    <property type="match status" value="1"/>
</dbReference>
<evidence type="ECO:0000256" key="5">
    <source>
        <dbReference type="RuleBase" id="RU003615"/>
    </source>
</evidence>
<feature type="domain" description="Glycosyl hydrolase family 13 catalytic" evidence="7">
    <location>
        <begin position="124"/>
        <end position="501"/>
    </location>
</feature>
<dbReference type="Proteomes" id="UP000295832">
    <property type="component" value="Unassembled WGS sequence"/>
</dbReference>
<dbReference type="InterPro" id="IPR013780">
    <property type="entry name" value="Glyco_hydro_b"/>
</dbReference>
<keyword evidence="3 6" id="KW-0119">Carbohydrate metabolism</keyword>
<evidence type="ECO:0000256" key="4">
    <source>
        <dbReference type="ARBA" id="ARBA00023295"/>
    </source>
</evidence>
<dbReference type="PRINTS" id="PR00110">
    <property type="entry name" value="ALPHAAMYLASE"/>
</dbReference>
<evidence type="ECO:0000259" key="7">
    <source>
        <dbReference type="SMART" id="SM00642"/>
    </source>
</evidence>
<dbReference type="PROSITE" id="PS51257">
    <property type="entry name" value="PROKAR_LIPOPROTEIN"/>
    <property type="match status" value="1"/>
</dbReference>
<protein>
    <recommendedName>
        <fullName evidence="6">Alpha-amylase</fullName>
        <ecNumber evidence="6">3.2.1.1</ecNumber>
    </recommendedName>
</protein>
<dbReference type="PANTHER" id="PTHR43447">
    <property type="entry name" value="ALPHA-AMYLASE"/>
    <property type="match status" value="1"/>
</dbReference>
<comment type="caution">
    <text evidence="8">The sequence shown here is derived from an EMBL/GenBank/DDBJ whole genome shotgun (WGS) entry which is preliminary data.</text>
</comment>
<comment type="catalytic activity">
    <reaction evidence="6">
        <text>Endohydrolysis of (1-&gt;4)-alpha-D-glucosidic linkages in polysaccharides containing three or more (1-&gt;4)-alpha-linked D-glucose units.</text>
        <dbReference type="EC" id="3.2.1.1"/>
    </reaction>
</comment>
<dbReference type="Pfam" id="PF00128">
    <property type="entry name" value="Alpha-amylase"/>
    <property type="match status" value="1"/>
</dbReference>
<evidence type="ECO:0000313" key="8">
    <source>
        <dbReference type="EMBL" id="TDX52729.1"/>
    </source>
</evidence>
<dbReference type="STRING" id="926561.GCA_000379025_00226"/>
<reference evidence="8 9" key="1">
    <citation type="submission" date="2019-03" db="EMBL/GenBank/DDBJ databases">
        <title>Subsurface microbial communities from deep shales in Ohio and West Virginia, USA.</title>
        <authorList>
            <person name="Wrighton K."/>
        </authorList>
    </citation>
    <scope>NUCLEOTIDE SEQUENCE [LARGE SCALE GENOMIC DNA]</scope>
    <source>
        <strain evidence="8 9">MSL 6dP</strain>
    </source>
</reference>
<dbReference type="InterPro" id="IPR006047">
    <property type="entry name" value="GH13_cat_dom"/>
</dbReference>
<accession>A0A4R8HA77</accession>
<dbReference type="GO" id="GO:0004556">
    <property type="term" value="F:alpha-amylase activity"/>
    <property type="evidence" value="ECO:0007669"/>
    <property type="project" value="UniProtKB-UniRule"/>
</dbReference>
<evidence type="ECO:0000256" key="1">
    <source>
        <dbReference type="ARBA" id="ARBA00008061"/>
    </source>
</evidence>
<dbReference type="InterPro" id="IPR017853">
    <property type="entry name" value="GH"/>
</dbReference>
<dbReference type="Gene3D" id="2.60.40.1180">
    <property type="entry name" value="Golgi alpha-mannosidase II"/>
    <property type="match status" value="1"/>
</dbReference>
<evidence type="ECO:0000256" key="2">
    <source>
        <dbReference type="ARBA" id="ARBA00022801"/>
    </source>
</evidence>
<dbReference type="EMBL" id="SOEG01000005">
    <property type="protein sequence ID" value="TDX52729.1"/>
    <property type="molecule type" value="Genomic_DNA"/>
</dbReference>
<dbReference type="GO" id="GO:0005975">
    <property type="term" value="P:carbohydrate metabolic process"/>
    <property type="evidence" value="ECO:0007669"/>
    <property type="project" value="InterPro"/>
</dbReference>
<keyword evidence="2 6" id="KW-0378">Hydrolase</keyword>
<sequence>MKVKTIRKQMNLLIVLFTIILFLLTGCKQDKLMVVDSNILDDKVILSSLSTVKVEFNHEIKQVEAIIKEKQVEIKDFDLSNEGNKISISNLSLEAGSVYQIFLKASDKQGNSLNLKKELLASNPTLMQAFYWELDKGEYAKKYPEEHNFWQLLGQRSEELASVGISELWFPPANKVHEPIDEGYGTYDLWDLGEFDQAGSIRTKYGTKEELEEAIDSLHQVGIKAYYDVVFNHRIAAGNQNLEVVPLATGEKAKAYTKLSPLKGREKYYSRSQEWQWDWRAFDGVDHLVGRESLKGNLFLGKDWDDSYAKDYLMALDVDYENENVRHELKEWGAWIINEIGFDGFRIDTIQHTESEYMKQWLSYVQENTEKKTFFVGEAWIRNTMGLNFFLYDVNHPDLTVFDFPLRKNYFEKMRDGSLNMAALSRAGLVNNRRSSNKAVTFVDNHDTGRDHKEYTYPITKRKYQAYTYILLRETGLPMVYWKDYYQDNMKSGLDKLLEARSHYAYGPGREVENNDRDTYSYVREGLKNIPDTGLVMMISQGTSGDLTTKRIDSGKSNTEFYDITANIEERVVTDEEGYGEFKVRNDENTGWSVWVPVI</sequence>
<dbReference type="Gene3D" id="3.20.20.80">
    <property type="entry name" value="Glycosidases"/>
    <property type="match status" value="1"/>
</dbReference>
<dbReference type="InterPro" id="IPR015237">
    <property type="entry name" value="Alpha-amylase_C_pro"/>
</dbReference>
<keyword evidence="9" id="KW-1185">Reference proteome</keyword>
<dbReference type="SUPFAM" id="SSF51011">
    <property type="entry name" value="Glycosyl hydrolase domain"/>
    <property type="match status" value="1"/>
</dbReference>
<comment type="similarity">
    <text evidence="1 5">Belongs to the glycosyl hydrolase 13 family.</text>
</comment>